<dbReference type="AlphaFoldDB" id="A0A0D0AE39"/>
<keyword evidence="3" id="KW-1185">Reference proteome</keyword>
<reference evidence="3" key="2">
    <citation type="submission" date="2015-01" db="EMBL/GenBank/DDBJ databases">
        <title>Evolutionary Origins and Diversification of the Mycorrhizal Mutualists.</title>
        <authorList>
            <consortium name="DOE Joint Genome Institute"/>
            <consortium name="Mycorrhizal Genomics Consortium"/>
            <person name="Kohler A."/>
            <person name="Kuo A."/>
            <person name="Nagy L.G."/>
            <person name="Floudas D."/>
            <person name="Copeland A."/>
            <person name="Barry K.W."/>
            <person name="Cichocki N."/>
            <person name="Veneault-Fourrey C."/>
            <person name="LaButti K."/>
            <person name="Lindquist E.A."/>
            <person name="Lipzen A."/>
            <person name="Lundell T."/>
            <person name="Morin E."/>
            <person name="Murat C."/>
            <person name="Riley R."/>
            <person name="Ohm R."/>
            <person name="Sun H."/>
            <person name="Tunlid A."/>
            <person name="Henrissat B."/>
            <person name="Grigoriev I.V."/>
            <person name="Hibbett D.S."/>
            <person name="Martin F."/>
        </authorList>
    </citation>
    <scope>NUCLEOTIDE SEQUENCE [LARGE SCALE GENOMIC DNA]</scope>
    <source>
        <strain evidence="3">UH-Slu-Lm8-n1</strain>
    </source>
</reference>
<protein>
    <submittedName>
        <fullName evidence="2">Uncharacterized protein</fullName>
    </submittedName>
</protein>
<feature type="region of interest" description="Disordered" evidence="1">
    <location>
        <begin position="19"/>
        <end position="42"/>
    </location>
</feature>
<organism evidence="2 3">
    <name type="scientific">Suillus luteus UH-Slu-Lm8-n1</name>
    <dbReference type="NCBI Taxonomy" id="930992"/>
    <lineage>
        <taxon>Eukaryota</taxon>
        <taxon>Fungi</taxon>
        <taxon>Dikarya</taxon>
        <taxon>Basidiomycota</taxon>
        <taxon>Agaricomycotina</taxon>
        <taxon>Agaricomycetes</taxon>
        <taxon>Agaricomycetidae</taxon>
        <taxon>Boletales</taxon>
        <taxon>Suillineae</taxon>
        <taxon>Suillaceae</taxon>
        <taxon>Suillus</taxon>
    </lineage>
</organism>
<dbReference type="SUPFAM" id="SSF53098">
    <property type="entry name" value="Ribonuclease H-like"/>
    <property type="match status" value="1"/>
</dbReference>
<feature type="compositionally biased region" description="Acidic residues" evidence="1">
    <location>
        <begin position="31"/>
        <end position="42"/>
    </location>
</feature>
<dbReference type="HOGENOM" id="CLU_147537_0_0_1"/>
<proteinExistence type="predicted"/>
<name>A0A0D0AE39_9AGAM</name>
<evidence type="ECO:0000313" key="3">
    <source>
        <dbReference type="Proteomes" id="UP000054485"/>
    </source>
</evidence>
<accession>A0A0D0AE39</accession>
<sequence>MEHALHLAAKHFVEEVAPTPASALHKKAGQAEDDDDDDDESVEFDIGDTIGKALAFVTQVRKSHQARAFLQKCCAEVNEPTLELSKWIRTRWASLFNMLQRIFQLRKVSALLY</sequence>
<dbReference type="STRING" id="930992.A0A0D0AE39"/>
<dbReference type="EMBL" id="KN835531">
    <property type="protein sequence ID" value="KIK36414.1"/>
    <property type="molecule type" value="Genomic_DNA"/>
</dbReference>
<evidence type="ECO:0000256" key="1">
    <source>
        <dbReference type="SAM" id="MobiDB-lite"/>
    </source>
</evidence>
<dbReference type="Proteomes" id="UP000054485">
    <property type="component" value="Unassembled WGS sequence"/>
</dbReference>
<gene>
    <name evidence="2" type="ORF">CY34DRAFT_94418</name>
</gene>
<reference evidence="2 3" key="1">
    <citation type="submission" date="2014-04" db="EMBL/GenBank/DDBJ databases">
        <authorList>
            <consortium name="DOE Joint Genome Institute"/>
            <person name="Kuo A."/>
            <person name="Ruytinx J."/>
            <person name="Rineau F."/>
            <person name="Colpaert J."/>
            <person name="Kohler A."/>
            <person name="Nagy L.G."/>
            <person name="Floudas D."/>
            <person name="Copeland A."/>
            <person name="Barry K.W."/>
            <person name="Cichocki N."/>
            <person name="Veneault-Fourrey C."/>
            <person name="LaButti K."/>
            <person name="Lindquist E.A."/>
            <person name="Lipzen A."/>
            <person name="Lundell T."/>
            <person name="Morin E."/>
            <person name="Murat C."/>
            <person name="Sun H."/>
            <person name="Tunlid A."/>
            <person name="Henrissat B."/>
            <person name="Grigoriev I.V."/>
            <person name="Hibbett D.S."/>
            <person name="Martin F."/>
            <person name="Nordberg H.P."/>
            <person name="Cantor M.N."/>
            <person name="Hua S.X."/>
        </authorList>
    </citation>
    <scope>NUCLEOTIDE SEQUENCE [LARGE SCALE GENOMIC DNA]</scope>
    <source>
        <strain evidence="2 3">UH-Slu-Lm8-n1</strain>
    </source>
</reference>
<dbReference type="OrthoDB" id="2672170at2759"/>
<dbReference type="InterPro" id="IPR012337">
    <property type="entry name" value="RNaseH-like_sf"/>
</dbReference>
<evidence type="ECO:0000313" key="2">
    <source>
        <dbReference type="EMBL" id="KIK36414.1"/>
    </source>
</evidence>
<dbReference type="InParanoid" id="A0A0D0AE39"/>